<sequence length="376" mass="41002">MTIRTPSRLTRLFAAGTALAAALVLAACGGNDDKKAATPDDDLAGLPPVEATAPGTIGPTLAAVRRRGRLNCGVHEGLVGFAYTDNRGQWRGFDVDFCRAMAAAIFNDPDAVRFVPLTTAQRFEALREGRVDVVWRNTSWTMDRDVTEDVSFAGTNYYDGQGFLVRRALNLGSATELNGARICVQAESTSQLNLADYFRLRGLEYEAVVVATEEEARRAYAEERCDAFTADVSALAAARTTLANPEQHAILPDVISKEPLGPIVRREDPHWTRVVRWTLNALILAEEYGVTRDTVADQAKEARDPRIRRLLGVEGEFGTRLGLSDRWAYQAISAVGNYGEVFARNLGSDSALDLARGLNAQWNATPGGLIYGLPIR</sequence>
<evidence type="ECO:0000313" key="7">
    <source>
        <dbReference type="EMBL" id="MBB5659660.1"/>
    </source>
</evidence>
<keyword evidence="3 5" id="KW-0732">Signal</keyword>
<dbReference type="CDD" id="cd13692">
    <property type="entry name" value="PBP2_BztA"/>
    <property type="match status" value="1"/>
</dbReference>
<dbReference type="AlphaFoldDB" id="A0A7W9A1Y1"/>
<evidence type="ECO:0000256" key="3">
    <source>
        <dbReference type="ARBA" id="ARBA00022729"/>
    </source>
</evidence>
<dbReference type="InterPro" id="IPR001638">
    <property type="entry name" value="Solute-binding_3/MltF_N"/>
</dbReference>
<dbReference type="SUPFAM" id="SSF53850">
    <property type="entry name" value="Periplasmic binding protein-like II"/>
    <property type="match status" value="1"/>
</dbReference>
<feature type="domain" description="Solute-binding protein family 3/N-terminal" evidence="6">
    <location>
        <begin position="69"/>
        <end position="331"/>
    </location>
</feature>
<dbReference type="InterPro" id="IPR018313">
    <property type="entry name" value="SBP_3_CS"/>
</dbReference>
<dbReference type="SMART" id="SM00062">
    <property type="entry name" value="PBPb"/>
    <property type="match status" value="1"/>
</dbReference>
<keyword evidence="2" id="KW-0813">Transport</keyword>
<accession>A0A7W9A1Y1</accession>
<protein>
    <submittedName>
        <fullName evidence="7">General L-amino acid transport system substrate-binding protein</fullName>
    </submittedName>
</protein>
<dbReference type="PANTHER" id="PTHR30085">
    <property type="entry name" value="AMINO ACID ABC TRANSPORTER PERMEASE"/>
    <property type="match status" value="1"/>
</dbReference>
<dbReference type="PROSITE" id="PS51257">
    <property type="entry name" value="PROKAR_LIPOPROTEIN"/>
    <property type="match status" value="1"/>
</dbReference>
<dbReference type="PROSITE" id="PS01039">
    <property type="entry name" value="SBP_BACTERIAL_3"/>
    <property type="match status" value="1"/>
</dbReference>
<dbReference type="RefSeq" id="WP_123286645.1">
    <property type="nucleotide sequence ID" value="NZ_JACIJB010000001.1"/>
</dbReference>
<evidence type="ECO:0000259" key="6">
    <source>
        <dbReference type="SMART" id="SM00062"/>
    </source>
</evidence>
<dbReference type="Pfam" id="PF00497">
    <property type="entry name" value="SBP_bac_3"/>
    <property type="match status" value="1"/>
</dbReference>
<dbReference type="GO" id="GO:0006865">
    <property type="term" value="P:amino acid transport"/>
    <property type="evidence" value="ECO:0007669"/>
    <property type="project" value="TreeGrafter"/>
</dbReference>
<feature type="chain" id="PRO_5031121206" evidence="5">
    <location>
        <begin position="21"/>
        <end position="376"/>
    </location>
</feature>
<evidence type="ECO:0000313" key="8">
    <source>
        <dbReference type="Proteomes" id="UP000548978"/>
    </source>
</evidence>
<dbReference type="InterPro" id="IPR051455">
    <property type="entry name" value="Bact_solute-bind_prot3"/>
</dbReference>
<proteinExistence type="inferred from homology"/>
<comment type="caution">
    <text evidence="7">The sequence shown here is derived from an EMBL/GenBank/DDBJ whole genome shotgun (WGS) entry which is preliminary data.</text>
</comment>
<keyword evidence="8" id="KW-1185">Reference proteome</keyword>
<dbReference type="EMBL" id="JACIJB010000001">
    <property type="protein sequence ID" value="MBB5659660.1"/>
    <property type="molecule type" value="Genomic_DNA"/>
</dbReference>
<evidence type="ECO:0000256" key="1">
    <source>
        <dbReference type="ARBA" id="ARBA00010333"/>
    </source>
</evidence>
<comment type="similarity">
    <text evidence="1 4">Belongs to the bacterial solute-binding protein 3 family.</text>
</comment>
<dbReference type="Proteomes" id="UP000548978">
    <property type="component" value="Unassembled WGS sequence"/>
</dbReference>
<reference evidence="7 8" key="1">
    <citation type="submission" date="2020-08" db="EMBL/GenBank/DDBJ databases">
        <title>Genomic Encyclopedia of Type Strains, Phase IV (KMG-IV): sequencing the most valuable type-strain genomes for metagenomic binning, comparative biology and taxonomic classification.</title>
        <authorList>
            <person name="Goeker M."/>
        </authorList>
    </citation>
    <scope>NUCLEOTIDE SEQUENCE [LARGE SCALE GENOMIC DNA]</scope>
    <source>
        <strain evidence="7 8">DSM 24448</strain>
    </source>
</reference>
<evidence type="ECO:0000256" key="5">
    <source>
        <dbReference type="SAM" id="SignalP"/>
    </source>
</evidence>
<feature type="signal peptide" evidence="5">
    <location>
        <begin position="1"/>
        <end position="20"/>
    </location>
</feature>
<dbReference type="OrthoDB" id="9777941at2"/>
<evidence type="ECO:0000256" key="4">
    <source>
        <dbReference type="RuleBase" id="RU003744"/>
    </source>
</evidence>
<dbReference type="PANTHER" id="PTHR30085:SF7">
    <property type="entry name" value="AMINO-ACID ABC TRANSPORTER-BINDING PROTEIN YHDW-RELATED"/>
    <property type="match status" value="1"/>
</dbReference>
<name>A0A7W9A1Y1_9CAUL</name>
<dbReference type="Gene3D" id="3.40.190.10">
    <property type="entry name" value="Periplasmic binding protein-like II"/>
    <property type="match status" value="2"/>
</dbReference>
<organism evidence="7 8">
    <name type="scientific">Brevundimonas halotolerans</name>
    <dbReference type="NCBI Taxonomy" id="69670"/>
    <lineage>
        <taxon>Bacteria</taxon>
        <taxon>Pseudomonadati</taxon>
        <taxon>Pseudomonadota</taxon>
        <taxon>Alphaproteobacteria</taxon>
        <taxon>Caulobacterales</taxon>
        <taxon>Caulobacteraceae</taxon>
        <taxon>Brevundimonas</taxon>
    </lineage>
</organism>
<gene>
    <name evidence="7" type="ORF">FHS65_000378</name>
</gene>
<evidence type="ECO:0000256" key="2">
    <source>
        <dbReference type="ARBA" id="ARBA00022448"/>
    </source>
</evidence>